<dbReference type="GO" id="GO:0003700">
    <property type="term" value="F:DNA-binding transcription factor activity"/>
    <property type="evidence" value="ECO:0007669"/>
    <property type="project" value="InterPro"/>
</dbReference>
<dbReference type="AlphaFoldDB" id="A0A168CKY6"/>
<keyword evidence="4" id="KW-1185">Reference proteome</keyword>
<dbReference type="PANTHER" id="PTHR39607">
    <property type="entry name" value="XANTHOCILLIN BIOSYNTHESIS CLUSTER TRANSCRIPTION FACTOR XANC-RELATED"/>
    <property type="match status" value="1"/>
</dbReference>
<dbReference type="OrthoDB" id="194358at2759"/>
<accession>A0A168CKY6</accession>
<name>A0A168CKY6_9HYPO</name>
<gene>
    <name evidence="3" type="ORF">AAL_03960</name>
</gene>
<dbReference type="PANTHER" id="PTHR39607:SF1">
    <property type="entry name" value="B-ZIP TRANSCRIPTION FACTOR (EUROFUNG)"/>
    <property type="match status" value="1"/>
</dbReference>
<feature type="region of interest" description="Disordered" evidence="1">
    <location>
        <begin position="1"/>
        <end position="36"/>
    </location>
</feature>
<dbReference type="CDD" id="cd14688">
    <property type="entry name" value="bZIP_YAP"/>
    <property type="match status" value="1"/>
</dbReference>
<feature type="domain" description="BZIP" evidence="2">
    <location>
        <begin position="50"/>
        <end position="65"/>
    </location>
</feature>
<feature type="compositionally biased region" description="Polar residues" evidence="1">
    <location>
        <begin position="13"/>
        <end position="32"/>
    </location>
</feature>
<evidence type="ECO:0000313" key="3">
    <source>
        <dbReference type="EMBL" id="KZZ96731.1"/>
    </source>
</evidence>
<dbReference type="InterPro" id="IPR046347">
    <property type="entry name" value="bZIP_sf"/>
</dbReference>
<proteinExistence type="predicted"/>
<feature type="compositionally biased region" description="Basic and acidic residues" evidence="1">
    <location>
        <begin position="69"/>
        <end position="89"/>
    </location>
</feature>
<dbReference type="EMBL" id="AZGY01000007">
    <property type="protein sequence ID" value="KZZ96731.1"/>
    <property type="molecule type" value="Genomic_DNA"/>
</dbReference>
<dbReference type="Proteomes" id="UP000078544">
    <property type="component" value="Unassembled WGS sequence"/>
</dbReference>
<reference evidence="3 4" key="1">
    <citation type="journal article" date="2016" name="Genome Biol. Evol.">
        <title>Divergent and convergent evolution of fungal pathogenicity.</title>
        <authorList>
            <person name="Shang Y."/>
            <person name="Xiao G."/>
            <person name="Zheng P."/>
            <person name="Cen K."/>
            <person name="Zhan S."/>
            <person name="Wang C."/>
        </authorList>
    </citation>
    <scope>NUCLEOTIDE SEQUENCE [LARGE SCALE GENOMIC DNA]</scope>
    <source>
        <strain evidence="3 4">RCEF 2490</strain>
    </source>
</reference>
<protein>
    <recommendedName>
        <fullName evidence="2">BZIP domain-containing protein</fullName>
    </recommendedName>
</protein>
<evidence type="ECO:0000259" key="2">
    <source>
        <dbReference type="PROSITE" id="PS00036"/>
    </source>
</evidence>
<dbReference type="PROSITE" id="PS00036">
    <property type="entry name" value="BZIP_BASIC"/>
    <property type="match status" value="1"/>
</dbReference>
<comment type="caution">
    <text evidence="3">The sequence shown here is derived from an EMBL/GenBank/DDBJ whole genome shotgun (WGS) entry which is preliminary data.</text>
</comment>
<evidence type="ECO:0000256" key="1">
    <source>
        <dbReference type="SAM" id="MobiDB-lite"/>
    </source>
</evidence>
<dbReference type="STRING" id="1081109.A0A168CKY6"/>
<evidence type="ECO:0000313" key="4">
    <source>
        <dbReference type="Proteomes" id="UP000078544"/>
    </source>
</evidence>
<dbReference type="InterPro" id="IPR004827">
    <property type="entry name" value="bZIP"/>
</dbReference>
<dbReference type="InterPro" id="IPR052635">
    <property type="entry name" value="Sec_Metab_Biosynth_Reg"/>
</dbReference>
<sequence>MSLFAVSQPYGYGSQTTSARNFSANGTSSAFSSAALPDEDWTKISDLAERRRIQNRIAQRNYRKKLKRRLEDLERRAGSSDEGEPERKAHSTAANKPKRQAPVKPQKSTPAGPATKSIKSFRGQFTPPMENNDDVVFHSPVYHNRDRSRTPPMFSYPSYPGPDEILMDPYASTQPYPPAISSADPYPNYMTSAAMPVTLPAMSTFGDHVKSNEDSMNPYLNYSFVPSAEVNMSSHFESSNAHVSRARQHLPVF</sequence>
<dbReference type="SUPFAM" id="SSF57959">
    <property type="entry name" value="Leucine zipper domain"/>
    <property type="match status" value="1"/>
</dbReference>
<feature type="region of interest" description="Disordered" evidence="1">
    <location>
        <begin position="50"/>
        <end position="121"/>
    </location>
</feature>
<organism evidence="3 4">
    <name type="scientific">Moelleriella libera RCEF 2490</name>
    <dbReference type="NCBI Taxonomy" id="1081109"/>
    <lineage>
        <taxon>Eukaryota</taxon>
        <taxon>Fungi</taxon>
        <taxon>Dikarya</taxon>
        <taxon>Ascomycota</taxon>
        <taxon>Pezizomycotina</taxon>
        <taxon>Sordariomycetes</taxon>
        <taxon>Hypocreomycetidae</taxon>
        <taxon>Hypocreales</taxon>
        <taxon>Clavicipitaceae</taxon>
        <taxon>Moelleriella</taxon>
    </lineage>
</organism>